<dbReference type="RefSeq" id="WP_185672542.1">
    <property type="nucleotide sequence ID" value="NZ_JACJVP010000051.1"/>
</dbReference>
<dbReference type="EMBL" id="JACJVP010000051">
    <property type="protein sequence ID" value="MBB6674682.1"/>
    <property type="molecule type" value="Genomic_DNA"/>
</dbReference>
<organism evidence="1 2">
    <name type="scientific">Cohnella nanjingensis</name>
    <dbReference type="NCBI Taxonomy" id="1387779"/>
    <lineage>
        <taxon>Bacteria</taxon>
        <taxon>Bacillati</taxon>
        <taxon>Bacillota</taxon>
        <taxon>Bacilli</taxon>
        <taxon>Bacillales</taxon>
        <taxon>Paenibacillaceae</taxon>
        <taxon>Cohnella</taxon>
    </lineage>
</organism>
<accession>A0A7X0RVY7</accession>
<sequence>MRKGINQWCFPEGAGLEEIFRVSSDAGYDAVELNLYEAGGVGLAMETTAAEAERI</sequence>
<dbReference type="Proteomes" id="UP000547209">
    <property type="component" value="Unassembled WGS sequence"/>
</dbReference>
<dbReference type="InterPro" id="IPR036237">
    <property type="entry name" value="Xyl_isomerase-like_sf"/>
</dbReference>
<evidence type="ECO:0008006" key="3">
    <source>
        <dbReference type="Google" id="ProtNLM"/>
    </source>
</evidence>
<dbReference type="Gene3D" id="3.20.20.150">
    <property type="entry name" value="Divalent-metal-dependent TIM barrel enzymes"/>
    <property type="match status" value="1"/>
</dbReference>
<protein>
    <recommendedName>
        <fullName evidence="3">Sugar phosphate isomerase/epimerase</fullName>
    </recommendedName>
</protein>
<reference evidence="1 2" key="1">
    <citation type="submission" date="2020-08" db="EMBL/GenBank/DDBJ databases">
        <title>Cohnella phylogeny.</title>
        <authorList>
            <person name="Dunlap C."/>
        </authorList>
    </citation>
    <scope>NUCLEOTIDE SEQUENCE [LARGE SCALE GENOMIC DNA]</scope>
    <source>
        <strain evidence="1 2">DSM 28246</strain>
    </source>
</reference>
<dbReference type="SUPFAM" id="SSF51658">
    <property type="entry name" value="Xylose isomerase-like"/>
    <property type="match status" value="1"/>
</dbReference>
<dbReference type="AlphaFoldDB" id="A0A7X0RVY7"/>
<gene>
    <name evidence="1" type="ORF">H7C19_28770</name>
</gene>
<name>A0A7X0RVY7_9BACL</name>
<evidence type="ECO:0000313" key="2">
    <source>
        <dbReference type="Proteomes" id="UP000547209"/>
    </source>
</evidence>
<comment type="caution">
    <text evidence="1">The sequence shown here is derived from an EMBL/GenBank/DDBJ whole genome shotgun (WGS) entry which is preliminary data.</text>
</comment>
<evidence type="ECO:0000313" key="1">
    <source>
        <dbReference type="EMBL" id="MBB6674682.1"/>
    </source>
</evidence>
<keyword evidence="2" id="KW-1185">Reference proteome</keyword>
<proteinExistence type="predicted"/>